<dbReference type="Gene3D" id="1.10.12.10">
    <property type="entry name" value="Lyase 2-enoyl-coa Hydratase, Chain A, domain 2"/>
    <property type="match status" value="1"/>
</dbReference>
<dbReference type="Pfam" id="PF00378">
    <property type="entry name" value="ECH_1"/>
    <property type="match status" value="1"/>
</dbReference>
<dbReference type="InterPro" id="IPR029045">
    <property type="entry name" value="ClpP/crotonase-like_dom_sf"/>
</dbReference>
<dbReference type="CDD" id="cd06558">
    <property type="entry name" value="crotonase-like"/>
    <property type="match status" value="1"/>
</dbReference>
<dbReference type="PANTHER" id="PTHR43684:SF4">
    <property type="entry name" value="ENOYL-COA HYDRATASE_ISOMERASE FAMILY PROTEIN (AFU_ORTHOLOGUE AFUA_1G01890)"/>
    <property type="match status" value="1"/>
</dbReference>
<sequence length="314" mass="33546">MSVSVTGGRWVPPASYAALAFKDVKIFHVPAEAPEATKVLIIAFNRPEKYNAVIQNLLNELKTAYKLVEKDDRVRAVVLTGMGKAFCAGADLEVGFSSLMAFKKSPETASMYRDPGGPIALAIANSSKPTIVALNGPAAGFGLTITLPAAIRVAWRDAKVSLPFARRGLVLEACSAFYLPRLLGLSKATHLAVAGGSYPASDPLVSPLFSKLLDTPEATVAYAVEIATDIAENTSPTSTKLMRDMLLRGPGSPEEMHKLDSSLFISVIGSKDNMEGIESFMKKRRPEFGGSFDSEAVPSWPWWGSGRGGPVTKL</sequence>
<dbReference type="AlphaFoldDB" id="A0A9P9AHN2"/>
<dbReference type="InterPro" id="IPR051053">
    <property type="entry name" value="ECH/Chromodomain_protein"/>
</dbReference>
<reference evidence="2" key="1">
    <citation type="journal article" date="2021" name="Nat. Commun.">
        <title>Genetic determinants of endophytism in the Arabidopsis root mycobiome.</title>
        <authorList>
            <person name="Mesny F."/>
            <person name="Miyauchi S."/>
            <person name="Thiergart T."/>
            <person name="Pickel B."/>
            <person name="Atanasova L."/>
            <person name="Karlsson M."/>
            <person name="Huettel B."/>
            <person name="Barry K.W."/>
            <person name="Haridas S."/>
            <person name="Chen C."/>
            <person name="Bauer D."/>
            <person name="Andreopoulos W."/>
            <person name="Pangilinan J."/>
            <person name="LaButti K."/>
            <person name="Riley R."/>
            <person name="Lipzen A."/>
            <person name="Clum A."/>
            <person name="Drula E."/>
            <person name="Henrissat B."/>
            <person name="Kohler A."/>
            <person name="Grigoriev I.V."/>
            <person name="Martin F.M."/>
            <person name="Hacquard S."/>
        </authorList>
    </citation>
    <scope>NUCLEOTIDE SEQUENCE</scope>
    <source>
        <strain evidence="2">MPI-SDFR-AT-0117</strain>
    </source>
</reference>
<organism evidence="2 3">
    <name type="scientific">Plectosphaerella plurivora</name>
    <dbReference type="NCBI Taxonomy" id="936078"/>
    <lineage>
        <taxon>Eukaryota</taxon>
        <taxon>Fungi</taxon>
        <taxon>Dikarya</taxon>
        <taxon>Ascomycota</taxon>
        <taxon>Pezizomycotina</taxon>
        <taxon>Sordariomycetes</taxon>
        <taxon>Hypocreomycetidae</taxon>
        <taxon>Glomerellales</taxon>
        <taxon>Plectosphaerellaceae</taxon>
        <taxon>Plectosphaerella</taxon>
    </lineage>
</organism>
<comment type="similarity">
    <text evidence="1">Belongs to the enoyl-CoA hydratase/isomerase family.</text>
</comment>
<dbReference type="PANTHER" id="PTHR43684">
    <property type="match status" value="1"/>
</dbReference>
<accession>A0A9P9AHN2</accession>
<dbReference type="SUPFAM" id="SSF52096">
    <property type="entry name" value="ClpP/crotonase"/>
    <property type="match status" value="1"/>
</dbReference>
<dbReference type="OrthoDB" id="2018133at2759"/>
<protein>
    <submittedName>
        <fullName evidence="2">Enoyl-CoA hydratase/isomerase family protein</fullName>
    </submittedName>
</protein>
<proteinExistence type="inferred from homology"/>
<keyword evidence="3" id="KW-1185">Reference proteome</keyword>
<dbReference type="InterPro" id="IPR014748">
    <property type="entry name" value="Enoyl-CoA_hydra_C"/>
</dbReference>
<gene>
    <name evidence="2" type="ORF">F5X68DRAFT_219989</name>
</gene>
<dbReference type="Gene3D" id="3.90.226.10">
    <property type="entry name" value="2-enoyl-CoA Hydratase, Chain A, domain 1"/>
    <property type="match status" value="1"/>
</dbReference>
<name>A0A9P9AHN2_9PEZI</name>
<comment type="caution">
    <text evidence="2">The sequence shown here is derived from an EMBL/GenBank/DDBJ whole genome shotgun (WGS) entry which is preliminary data.</text>
</comment>
<evidence type="ECO:0000256" key="1">
    <source>
        <dbReference type="ARBA" id="ARBA00005254"/>
    </source>
</evidence>
<dbReference type="EMBL" id="JAGSXJ010000002">
    <property type="protein sequence ID" value="KAH6695628.1"/>
    <property type="molecule type" value="Genomic_DNA"/>
</dbReference>
<dbReference type="InterPro" id="IPR001753">
    <property type="entry name" value="Enoyl-CoA_hydra/iso"/>
</dbReference>
<evidence type="ECO:0000313" key="2">
    <source>
        <dbReference type="EMBL" id="KAH6695628.1"/>
    </source>
</evidence>
<dbReference type="Proteomes" id="UP000770015">
    <property type="component" value="Unassembled WGS sequence"/>
</dbReference>
<evidence type="ECO:0000313" key="3">
    <source>
        <dbReference type="Proteomes" id="UP000770015"/>
    </source>
</evidence>